<gene>
    <name evidence="1" type="ORF">KH142_04420</name>
</gene>
<dbReference type="Gene3D" id="1.10.1220.10">
    <property type="entry name" value="Met repressor-like"/>
    <property type="match status" value="1"/>
</dbReference>
<accession>A0A943UXV3</accession>
<name>A0A943UXV3_9ACTN</name>
<evidence type="ECO:0000313" key="1">
    <source>
        <dbReference type="EMBL" id="MBS6940718.1"/>
    </source>
</evidence>
<comment type="caution">
    <text evidence="1">The sequence shown here is derived from an EMBL/GenBank/DDBJ whole genome shotgun (WGS) entry which is preliminary data.</text>
</comment>
<dbReference type="EMBL" id="JAGZSV010000060">
    <property type="protein sequence ID" value="MBS6940718.1"/>
    <property type="molecule type" value="Genomic_DNA"/>
</dbReference>
<proteinExistence type="predicted"/>
<dbReference type="GO" id="GO:0006355">
    <property type="term" value="P:regulation of DNA-templated transcription"/>
    <property type="evidence" value="ECO:0007669"/>
    <property type="project" value="InterPro"/>
</dbReference>
<organism evidence="1 2">
    <name type="scientific">Slackia piriformis</name>
    <dbReference type="NCBI Taxonomy" id="626934"/>
    <lineage>
        <taxon>Bacteria</taxon>
        <taxon>Bacillati</taxon>
        <taxon>Actinomycetota</taxon>
        <taxon>Coriobacteriia</taxon>
        <taxon>Eggerthellales</taxon>
        <taxon>Eggerthellaceae</taxon>
        <taxon>Slackia</taxon>
    </lineage>
</organism>
<evidence type="ECO:0000313" key="2">
    <source>
        <dbReference type="Proteomes" id="UP000727506"/>
    </source>
</evidence>
<dbReference type="Proteomes" id="UP000727506">
    <property type="component" value="Unassembled WGS sequence"/>
</dbReference>
<dbReference type="AlphaFoldDB" id="A0A943UXV3"/>
<protein>
    <submittedName>
        <fullName evidence="1">Uncharacterized protein</fullName>
    </submittedName>
</protein>
<dbReference type="InterPro" id="IPR013321">
    <property type="entry name" value="Arc_rbn_hlx_hlx"/>
</dbReference>
<sequence>MKTCEELKREYGIGFEQIRQWDESCTRGDFPGTPTGPISVGRPLMFGEKTRQVGFKEPETMVAAIDERAASLGIKRSDYLRHLVDEDLKAAGLA</sequence>
<reference evidence="1" key="1">
    <citation type="submission" date="2021-02" db="EMBL/GenBank/DDBJ databases">
        <title>Infant gut strain persistence is associated with maternal origin, phylogeny, and functional potential including surface adhesion and iron acquisition.</title>
        <authorList>
            <person name="Lou Y.C."/>
        </authorList>
    </citation>
    <scope>NUCLEOTIDE SEQUENCE</scope>
    <source>
        <strain evidence="1">L2_039_000G1_dasL2_039_000G1_concoct_11</strain>
    </source>
</reference>